<evidence type="ECO:0000313" key="4">
    <source>
        <dbReference type="EMBL" id="AYM00726.1"/>
    </source>
</evidence>
<dbReference type="Pfam" id="PF01535">
    <property type="entry name" value="PPR"/>
    <property type="match status" value="2"/>
</dbReference>
<comment type="similarity">
    <text evidence="1">Belongs to the PPR family. P subfamily.</text>
</comment>
<keyword evidence="2" id="KW-0677">Repeat</keyword>
<organism evidence="4">
    <name type="scientific">Salvia miltiorrhiza</name>
    <name type="common">Chinese sage</name>
    <dbReference type="NCBI Taxonomy" id="226208"/>
    <lineage>
        <taxon>Eukaryota</taxon>
        <taxon>Viridiplantae</taxon>
        <taxon>Streptophyta</taxon>
        <taxon>Embryophyta</taxon>
        <taxon>Tracheophyta</taxon>
        <taxon>Spermatophyta</taxon>
        <taxon>Magnoliopsida</taxon>
        <taxon>eudicotyledons</taxon>
        <taxon>Gunneridae</taxon>
        <taxon>Pentapetalae</taxon>
        <taxon>asterids</taxon>
        <taxon>lamiids</taxon>
        <taxon>Lamiales</taxon>
        <taxon>Lamiaceae</taxon>
        <taxon>Nepetoideae</taxon>
        <taxon>Mentheae</taxon>
        <taxon>Salviinae</taxon>
        <taxon>Salvia</taxon>
        <taxon>Salvia incertae sedis</taxon>
    </lineage>
</organism>
<dbReference type="Pfam" id="PF13041">
    <property type="entry name" value="PPR_2"/>
    <property type="match status" value="1"/>
</dbReference>
<feature type="repeat" description="PPR" evidence="3">
    <location>
        <begin position="266"/>
        <end position="300"/>
    </location>
</feature>
<dbReference type="Gene3D" id="1.25.40.10">
    <property type="entry name" value="Tetratricopeptide repeat domain"/>
    <property type="match status" value="3"/>
</dbReference>
<evidence type="ECO:0000256" key="2">
    <source>
        <dbReference type="ARBA" id="ARBA00022737"/>
    </source>
</evidence>
<reference evidence="4" key="1">
    <citation type="journal article" date="2018" name="Molecules">
        <title>The Pentatricopeptide Repeat Gene Family in Salvia miltiorrhiza: Genome-Wide Characterization and Expression Analysis.</title>
        <authorList>
            <person name="Li H."/>
            <person name="Li C."/>
            <person name="Deng Y."/>
            <person name="Jiang X."/>
            <person name="Lu S."/>
        </authorList>
    </citation>
    <scope>NUCLEOTIDE SEQUENCE</scope>
</reference>
<dbReference type="SUPFAM" id="SSF81901">
    <property type="entry name" value="HCP-like"/>
    <property type="match status" value="1"/>
</dbReference>
<dbReference type="GO" id="GO:0003729">
    <property type="term" value="F:mRNA binding"/>
    <property type="evidence" value="ECO:0007669"/>
    <property type="project" value="TreeGrafter"/>
</dbReference>
<accession>A0A678WDC7</accession>
<dbReference type="PANTHER" id="PTHR47933">
    <property type="entry name" value="PENTATRICOPEPTIDE REPEAT-CONTAINING PROTEIN 1, MITOCHONDRIAL"/>
    <property type="match status" value="1"/>
</dbReference>
<feature type="repeat" description="PPR" evidence="3">
    <location>
        <begin position="301"/>
        <end position="335"/>
    </location>
</feature>
<feature type="repeat" description="PPR" evidence="3">
    <location>
        <begin position="442"/>
        <end position="476"/>
    </location>
</feature>
<reference evidence="4" key="2">
    <citation type="submission" date="2018-02" db="EMBL/GenBank/DDBJ databases">
        <authorList>
            <person name="Li H.Q."/>
            <person name="Lu S.F."/>
        </authorList>
    </citation>
    <scope>NUCLEOTIDE SEQUENCE</scope>
</reference>
<feature type="repeat" description="PPR" evidence="3">
    <location>
        <begin position="371"/>
        <end position="405"/>
    </location>
</feature>
<dbReference type="EMBL" id="MH004726">
    <property type="protein sequence ID" value="AYM00726.1"/>
    <property type="molecule type" value="mRNA"/>
</dbReference>
<dbReference type="InterPro" id="IPR002885">
    <property type="entry name" value="PPR_rpt"/>
</dbReference>
<dbReference type="InterPro" id="IPR051240">
    <property type="entry name" value="Mito_RNA-Proc/Resp"/>
</dbReference>
<dbReference type="PANTHER" id="PTHR47933:SF11">
    <property type="entry name" value="PENTATRICOPEPTIDE REPEAT-CONTAINING PROTEIN 2"/>
    <property type="match status" value="1"/>
</dbReference>
<dbReference type="InterPro" id="IPR011990">
    <property type="entry name" value="TPR-like_helical_dom_sf"/>
</dbReference>
<evidence type="ECO:0000256" key="1">
    <source>
        <dbReference type="ARBA" id="ARBA00007626"/>
    </source>
</evidence>
<name>A0A678WDC7_SALMI</name>
<protein>
    <submittedName>
        <fullName evidence="4">Pentatricopeptide repeat protein</fullName>
    </submittedName>
</protein>
<sequence>MSPAQLSPITLMGVLVITVLSYDLYLLDEMKLYREIHGHGLLNQTHSLRSFSSSPHPADLVSAAASILKHHRSKSRWSHLRSLLATAKDNRLTPSQFSQVALQLRNNPHLVLRFFHFTLQHSLTSHSPSSYATAIHILSRSRLKLHALNLIKSAIVAFSDAQPGSAIVLLEALVKAYRACDSAPFVFDLLVKACLESKKIDPALQIYSILKSKNVLLKTSTLNSLIELVCKTRSCFAGYDLYKEIFHNDVDNEDKSRSRGKENFPISNTLNVVMVGFYREGMVDKVEEVWQEHVRVGCVPNMYSFNVLMATYCDHGRMEDAIRVWEEMEDKGLKRDAVAYNTIIGGFCRAGDVERAEEIYREMVMQGVESTCVTFEYLINGYCEIGDVDSVMMLYKDMCRKKFSLSSSTVNVIIRLLCGKNEISAASDFWWRAAKKHEAALERENYENLVKGLCGEGKMEEALKLQAEMVVKGFEPNVGIYGAFIDGYDKLGNEAMASKLRKEMLDKETLSE</sequence>
<proteinExistence type="evidence at transcript level"/>
<dbReference type="NCBIfam" id="TIGR00756">
    <property type="entry name" value="PPR"/>
    <property type="match status" value="5"/>
</dbReference>
<dbReference type="Pfam" id="PF12854">
    <property type="entry name" value="PPR_1"/>
    <property type="match status" value="1"/>
</dbReference>
<dbReference type="AlphaFoldDB" id="A0A678WDC7"/>
<evidence type="ECO:0000256" key="3">
    <source>
        <dbReference type="PROSITE-ProRule" id="PRU00708"/>
    </source>
</evidence>
<feature type="repeat" description="PPR" evidence="3">
    <location>
        <begin position="336"/>
        <end position="370"/>
    </location>
</feature>
<dbReference type="PROSITE" id="PS51375">
    <property type="entry name" value="PPR"/>
    <property type="match status" value="5"/>
</dbReference>